<feature type="compositionally biased region" description="Pro residues" evidence="5">
    <location>
        <begin position="26"/>
        <end position="35"/>
    </location>
</feature>
<evidence type="ECO:0000256" key="3">
    <source>
        <dbReference type="ARBA" id="ARBA00022989"/>
    </source>
</evidence>
<feature type="region of interest" description="Disordered" evidence="5">
    <location>
        <begin position="1"/>
        <end position="48"/>
    </location>
</feature>
<evidence type="ECO:0000259" key="7">
    <source>
        <dbReference type="Pfam" id="PF08510"/>
    </source>
</evidence>
<evidence type="ECO:0000256" key="4">
    <source>
        <dbReference type="ARBA" id="ARBA00023136"/>
    </source>
</evidence>
<feature type="transmembrane region" description="Helical" evidence="6">
    <location>
        <begin position="93"/>
        <end position="113"/>
    </location>
</feature>
<dbReference type="EMBL" id="KI669461">
    <property type="protein sequence ID" value="OCF59217.1"/>
    <property type="molecule type" value="Genomic_DNA"/>
</dbReference>
<evidence type="ECO:0000256" key="6">
    <source>
        <dbReference type="SAM" id="Phobius"/>
    </source>
</evidence>
<dbReference type="AlphaFoldDB" id="A0A1B9IUM7"/>
<dbReference type="InterPro" id="IPR052263">
    <property type="entry name" value="GPI_Anchor_Biosynth"/>
</dbReference>
<feature type="transmembrane region" description="Helical" evidence="6">
    <location>
        <begin position="52"/>
        <end position="73"/>
    </location>
</feature>
<dbReference type="OrthoDB" id="690928at2759"/>
<dbReference type="GO" id="GO:0006506">
    <property type="term" value="P:GPI anchor biosynthetic process"/>
    <property type="evidence" value="ECO:0007669"/>
    <property type="project" value="TreeGrafter"/>
</dbReference>
<proteinExistence type="predicted"/>
<protein>
    <submittedName>
        <fullName evidence="8">Phosphatidylinositol glycan, class P</fullName>
    </submittedName>
</protein>
<keyword evidence="4 6" id="KW-0472">Membrane</keyword>
<evidence type="ECO:0000256" key="5">
    <source>
        <dbReference type="SAM" id="MobiDB-lite"/>
    </source>
</evidence>
<dbReference type="PANTHER" id="PTHR46346:SF1">
    <property type="entry name" value="PHOSPHATIDYLINOSITOL N-ACETYLGLUCOSAMINYLTRANSFERASE SUBUNIT P"/>
    <property type="match status" value="1"/>
</dbReference>
<dbReference type="PANTHER" id="PTHR46346">
    <property type="entry name" value="PHOSPHATIDYLINOSITOL N-ACETYLGLUCOSAMINYLTRANSFERASE SUBUNIT P"/>
    <property type="match status" value="1"/>
</dbReference>
<keyword evidence="2 6" id="KW-0812">Transmembrane</keyword>
<reference evidence="9" key="2">
    <citation type="submission" date="2013-12" db="EMBL/GenBank/DDBJ databases">
        <title>Evolution of pathogenesis and genome organization in the Tremellales.</title>
        <authorList>
            <person name="Cuomo C."/>
            <person name="Litvintseva A."/>
            <person name="Heitman J."/>
            <person name="Chen Y."/>
            <person name="Sun S."/>
            <person name="Springer D."/>
            <person name="Dromer F."/>
            <person name="Young S."/>
            <person name="Zeng Q."/>
            <person name="Chapman S."/>
            <person name="Gujja S."/>
            <person name="Saif S."/>
            <person name="Birren B."/>
        </authorList>
    </citation>
    <scope>NUCLEOTIDE SEQUENCE [LARGE SCALE GENOMIC DNA]</scope>
    <source>
        <strain evidence="9">CBS 10435</strain>
    </source>
</reference>
<feature type="compositionally biased region" description="Low complexity" evidence="5">
    <location>
        <begin position="1"/>
        <end position="25"/>
    </location>
</feature>
<evidence type="ECO:0000313" key="8">
    <source>
        <dbReference type="EMBL" id="OCF59217.1"/>
    </source>
</evidence>
<dbReference type="GO" id="GO:0005783">
    <property type="term" value="C:endoplasmic reticulum"/>
    <property type="evidence" value="ECO:0007669"/>
    <property type="project" value="TreeGrafter"/>
</dbReference>
<reference evidence="8 9" key="1">
    <citation type="submission" date="2013-07" db="EMBL/GenBank/DDBJ databases">
        <title>The Genome Sequence of Kwoniella mangroviensis CBS10435.</title>
        <authorList>
            <consortium name="The Broad Institute Genome Sequencing Platform"/>
            <person name="Cuomo C."/>
            <person name="Litvintseva A."/>
            <person name="Chen Y."/>
            <person name="Heitman J."/>
            <person name="Sun S."/>
            <person name="Springer D."/>
            <person name="Dromer F."/>
            <person name="Young S.K."/>
            <person name="Zeng Q."/>
            <person name="Gargeya S."/>
            <person name="Fitzgerald M."/>
            <person name="Abouelleil A."/>
            <person name="Alvarado L."/>
            <person name="Berlin A.M."/>
            <person name="Chapman S.B."/>
            <person name="Dewar J."/>
            <person name="Goldberg J."/>
            <person name="Griggs A."/>
            <person name="Gujja S."/>
            <person name="Hansen M."/>
            <person name="Howarth C."/>
            <person name="Imamovic A."/>
            <person name="Larimer J."/>
            <person name="McCowan C."/>
            <person name="Murphy C."/>
            <person name="Pearson M."/>
            <person name="Priest M."/>
            <person name="Roberts A."/>
            <person name="Saif S."/>
            <person name="Shea T."/>
            <person name="Sykes S."/>
            <person name="Wortman J."/>
            <person name="Nusbaum C."/>
            <person name="Birren B."/>
        </authorList>
    </citation>
    <scope>NUCLEOTIDE SEQUENCE [LARGE SCALE GENOMIC DNA]</scope>
    <source>
        <strain evidence="8 9">CBS 10435</strain>
    </source>
</reference>
<gene>
    <name evidence="8" type="ORF">L486_03719</name>
</gene>
<keyword evidence="9" id="KW-1185">Reference proteome</keyword>
<name>A0A1B9IUM7_9TREE</name>
<accession>A0A1B9IUM7</accession>
<organism evidence="8 9">
    <name type="scientific">Kwoniella mangroviensis CBS 10435</name>
    <dbReference type="NCBI Taxonomy" id="1331196"/>
    <lineage>
        <taxon>Eukaryota</taxon>
        <taxon>Fungi</taxon>
        <taxon>Dikarya</taxon>
        <taxon>Basidiomycota</taxon>
        <taxon>Agaricomycotina</taxon>
        <taxon>Tremellomycetes</taxon>
        <taxon>Tremellales</taxon>
        <taxon>Cryptococcaceae</taxon>
        <taxon>Kwoniella</taxon>
    </lineage>
</organism>
<dbReference type="GO" id="GO:0016020">
    <property type="term" value="C:membrane"/>
    <property type="evidence" value="ECO:0007669"/>
    <property type="project" value="UniProtKB-SubCell"/>
</dbReference>
<sequence>MTSRSSTRTPSPTSSPTINPVSPLSPISPWPPIPPSDDSASQKPQDDLPNSVDVYSSIAILGTYLLFALYLFWAFSPGDSSWTSWLPDRQWSIVVPCWLMMVVLLTYWSYAALTIYRTPDWNSINCITDPYAGIPPMAFSYPATDETSSEDGQRKPYYWDAVGDKASSQPVDLSIDLVNRVLYPPRNRSAA</sequence>
<comment type="subcellular location">
    <subcellularLocation>
        <location evidence="1">Membrane</location>
        <topology evidence="1">Multi-pass membrane protein</topology>
    </subcellularLocation>
</comment>
<dbReference type="Pfam" id="PF08510">
    <property type="entry name" value="PIG-P"/>
    <property type="match status" value="1"/>
</dbReference>
<evidence type="ECO:0000256" key="1">
    <source>
        <dbReference type="ARBA" id="ARBA00004141"/>
    </source>
</evidence>
<keyword evidence="3 6" id="KW-1133">Transmembrane helix</keyword>
<dbReference type="STRING" id="1331196.A0A1B9IUM7"/>
<feature type="domain" description="PIG-P" evidence="7">
    <location>
        <begin position="54"/>
        <end position="183"/>
    </location>
</feature>
<evidence type="ECO:0000256" key="2">
    <source>
        <dbReference type="ARBA" id="ARBA00022692"/>
    </source>
</evidence>
<evidence type="ECO:0000313" key="9">
    <source>
        <dbReference type="Proteomes" id="UP000092583"/>
    </source>
</evidence>
<dbReference type="InterPro" id="IPR013717">
    <property type="entry name" value="PIG-P"/>
</dbReference>
<dbReference type="Proteomes" id="UP000092583">
    <property type="component" value="Unassembled WGS sequence"/>
</dbReference>